<evidence type="ECO:0000313" key="2">
    <source>
        <dbReference type="EMBL" id="ESL06373.1"/>
    </source>
</evidence>
<dbReference type="OrthoDB" id="273432at2759"/>
<dbReference type="Proteomes" id="UP000031737">
    <property type="component" value="Unassembled WGS sequence"/>
</dbReference>
<accession>A0A061ITK6</accession>
<dbReference type="AlphaFoldDB" id="A0A061ITK6"/>
<feature type="transmembrane region" description="Helical" evidence="1">
    <location>
        <begin position="540"/>
        <end position="563"/>
    </location>
</feature>
<keyword evidence="3" id="KW-1185">Reference proteome</keyword>
<name>A0A061ITK6_TRYRA</name>
<organism evidence="2 3">
    <name type="scientific">Trypanosoma rangeli SC58</name>
    <dbReference type="NCBI Taxonomy" id="429131"/>
    <lineage>
        <taxon>Eukaryota</taxon>
        <taxon>Discoba</taxon>
        <taxon>Euglenozoa</taxon>
        <taxon>Kinetoplastea</taxon>
        <taxon>Metakinetoplastina</taxon>
        <taxon>Trypanosomatida</taxon>
        <taxon>Trypanosomatidae</taxon>
        <taxon>Trypanosoma</taxon>
        <taxon>Herpetosoma</taxon>
    </lineage>
</organism>
<gene>
    <name evidence="2" type="ORF">TRSC58_05955</name>
</gene>
<comment type="caution">
    <text evidence="2">The sequence shown here is derived from an EMBL/GenBank/DDBJ whole genome shotgun (WGS) entry which is preliminary data.</text>
</comment>
<evidence type="ECO:0000256" key="1">
    <source>
        <dbReference type="SAM" id="Phobius"/>
    </source>
</evidence>
<evidence type="ECO:0000313" key="3">
    <source>
        <dbReference type="Proteomes" id="UP000031737"/>
    </source>
</evidence>
<sequence>MEVSGGPQDVWMHLVAAGDATSLIAVFREAVGSAPPDASALRAISAFLEAQLFSSSLNVDLPRLFSTTSVEYVEAAVSETCSSALDAREVLSELLAMEELPDGNALTVYIRLLRVALRQVLLDTLRRKKRLCAGVEEQLSQTQATLRAWYPGVERRLSHIISTLCQHDAAPQMVRSVNKFQDDDEDVNSEADVANEEKDAETTVSLVEPGALDALLLLSLDLFLMVGEPHKVVPLLLMVRASLVAVQLYNDNAEFLHKVGTDLRRWAKSFCRVEDEKTDRNVDDATEHTLTVVTTPMDATRMNETIVRALLNVVPCGEIVSYLQRGSSNAFTKDLMDSVTYEDNERGKNASDAKAIATLHDLKREKDGLRILSDDDSEIEEDNDDVSLASLALRKIGAMLILYDVMTLDGLHNHELLISKSPETFLFLTGAMVLESLKSSSLSVVMTGLAFLATLLPHVPPYSILAHGELDAKSGQIHEFGQQHMTGGTWGFRTKRFELIFEMLKALMNISATCPSECHREVSRGVFVTLLQRCACNLRMFIYSVFLGLTPFASLCSLLLHLLRGEWNENRSSASTSEFDFLQNTLPTLLLRAQETWLKKLRVGEVTFLDPMIQSISFVCCVIIEDRKREPKDALFRLDPSRAKVELHSKDAEETKSGRWNLYLHQLLKNVVPSLRTMASASPDASATAVGVVGGVTLSPLDCFALSRCLDGLEGQVVLTD</sequence>
<keyword evidence="1" id="KW-0812">Transmembrane</keyword>
<keyword evidence="1" id="KW-0472">Membrane</keyword>
<dbReference type="VEuPathDB" id="TriTrypDB:TRSC58_05955"/>
<dbReference type="EMBL" id="AUPL01005955">
    <property type="protein sequence ID" value="ESL06373.1"/>
    <property type="molecule type" value="Genomic_DNA"/>
</dbReference>
<protein>
    <submittedName>
        <fullName evidence="2">Uncharacterized protein</fullName>
    </submittedName>
</protein>
<reference evidence="2 3" key="1">
    <citation type="submission" date="2013-07" db="EMBL/GenBank/DDBJ databases">
        <authorList>
            <person name="Stoco P.H."/>
            <person name="Wagner G."/>
            <person name="Gerber A."/>
            <person name="Zaha A."/>
            <person name="Thompson C."/>
            <person name="Bartholomeu D.C."/>
            <person name="Luckemeyer D.D."/>
            <person name="Bahia D."/>
            <person name="Loreto E."/>
            <person name="Prestes E.B."/>
            <person name="Lima F.M."/>
            <person name="Rodrigues-Luiz G."/>
            <person name="Vallejo G.A."/>
            <person name="Filho J.F."/>
            <person name="Monteiro K.M."/>
            <person name="Tyler K.M."/>
            <person name="de Almeida L.G."/>
            <person name="Ortiz M.F."/>
            <person name="Siervo M.A."/>
            <person name="de Moraes M.H."/>
            <person name="Cunha O.L."/>
            <person name="Mendonca-Neto R."/>
            <person name="Silva R."/>
            <person name="Teixeira S.M."/>
            <person name="Murta S.M."/>
            <person name="Sincero T.C."/>
            <person name="Mendes T.A."/>
            <person name="Urmenyi T.P."/>
            <person name="Silva V.G."/>
            <person name="da Rocha W.D."/>
            <person name="Andersson B."/>
            <person name="Romanha A.J."/>
            <person name="Steindel M."/>
            <person name="de Vasconcelos A.T."/>
            <person name="Grisard E.C."/>
        </authorList>
    </citation>
    <scope>NUCLEOTIDE SEQUENCE [LARGE SCALE GENOMIC DNA]</scope>
    <source>
        <strain evidence="2 3">SC58</strain>
    </source>
</reference>
<proteinExistence type="predicted"/>
<keyword evidence="1" id="KW-1133">Transmembrane helix</keyword>